<organism evidence="1 2">
    <name type="scientific">Ignelater luminosus</name>
    <name type="common">Cucubano</name>
    <name type="synonym">Pyrophorus luminosus</name>
    <dbReference type="NCBI Taxonomy" id="2038154"/>
    <lineage>
        <taxon>Eukaryota</taxon>
        <taxon>Metazoa</taxon>
        <taxon>Ecdysozoa</taxon>
        <taxon>Arthropoda</taxon>
        <taxon>Hexapoda</taxon>
        <taxon>Insecta</taxon>
        <taxon>Pterygota</taxon>
        <taxon>Neoptera</taxon>
        <taxon>Endopterygota</taxon>
        <taxon>Coleoptera</taxon>
        <taxon>Polyphaga</taxon>
        <taxon>Elateriformia</taxon>
        <taxon>Elateroidea</taxon>
        <taxon>Elateridae</taxon>
        <taxon>Agrypninae</taxon>
        <taxon>Pyrophorini</taxon>
        <taxon>Ignelater</taxon>
    </lineage>
</organism>
<dbReference type="AlphaFoldDB" id="A0A8K0DJB3"/>
<accession>A0A8K0DJB3</accession>
<evidence type="ECO:0000313" key="2">
    <source>
        <dbReference type="Proteomes" id="UP000801492"/>
    </source>
</evidence>
<dbReference type="EMBL" id="VTPC01000799">
    <property type="protein sequence ID" value="KAF2904297.1"/>
    <property type="molecule type" value="Genomic_DNA"/>
</dbReference>
<sequence>MRETKLKNLFKEDYVNERIVLVKVELRKKETWTLITVYAPTEYSSTEEKECFYETLQDTVDNEGDNTNTKLRHKNTPRKNILGQRVYNRLLLDKQ</sequence>
<name>A0A8K0DJB3_IGNLU</name>
<gene>
    <name evidence="1" type="ORF">ILUMI_01877</name>
</gene>
<dbReference type="Proteomes" id="UP000801492">
    <property type="component" value="Unassembled WGS sequence"/>
</dbReference>
<keyword evidence="2" id="KW-1185">Reference proteome</keyword>
<proteinExistence type="predicted"/>
<protein>
    <submittedName>
        <fullName evidence="1">Uncharacterized protein</fullName>
    </submittedName>
</protein>
<comment type="caution">
    <text evidence="1">The sequence shown here is derived from an EMBL/GenBank/DDBJ whole genome shotgun (WGS) entry which is preliminary data.</text>
</comment>
<evidence type="ECO:0000313" key="1">
    <source>
        <dbReference type="EMBL" id="KAF2904297.1"/>
    </source>
</evidence>
<dbReference type="OrthoDB" id="410104at2759"/>
<reference evidence="1" key="1">
    <citation type="submission" date="2019-08" db="EMBL/GenBank/DDBJ databases">
        <title>The genome of the North American firefly Photinus pyralis.</title>
        <authorList>
            <consortium name="Photinus pyralis genome working group"/>
            <person name="Fallon T.R."/>
            <person name="Sander Lower S.E."/>
            <person name="Weng J.-K."/>
        </authorList>
    </citation>
    <scope>NUCLEOTIDE SEQUENCE</scope>
    <source>
        <strain evidence="1">TRF0915ILg1</strain>
        <tissue evidence="1">Whole body</tissue>
    </source>
</reference>